<dbReference type="GO" id="GO:0003700">
    <property type="term" value="F:DNA-binding transcription factor activity"/>
    <property type="evidence" value="ECO:0007669"/>
    <property type="project" value="InterPro"/>
</dbReference>
<dbReference type="PANTHER" id="PTHR43280:SF27">
    <property type="entry name" value="TRANSCRIPTIONAL REGULATOR MTLR"/>
    <property type="match status" value="1"/>
</dbReference>
<dbReference type="Gene3D" id="2.60.120.10">
    <property type="entry name" value="Jelly Rolls"/>
    <property type="match status" value="1"/>
</dbReference>
<dbReference type="PANTHER" id="PTHR43280">
    <property type="entry name" value="ARAC-FAMILY TRANSCRIPTIONAL REGULATOR"/>
    <property type="match status" value="1"/>
</dbReference>
<dbReference type="InterPro" id="IPR037923">
    <property type="entry name" value="HTH-like"/>
</dbReference>
<evidence type="ECO:0000313" key="6">
    <source>
        <dbReference type="Proteomes" id="UP000316598"/>
    </source>
</evidence>
<protein>
    <submittedName>
        <fullName evidence="5">Melibiose operon regulatory protein</fullName>
    </submittedName>
</protein>
<organism evidence="5 6">
    <name type="scientific">Rubripirellula amarantea</name>
    <dbReference type="NCBI Taxonomy" id="2527999"/>
    <lineage>
        <taxon>Bacteria</taxon>
        <taxon>Pseudomonadati</taxon>
        <taxon>Planctomycetota</taxon>
        <taxon>Planctomycetia</taxon>
        <taxon>Pirellulales</taxon>
        <taxon>Pirellulaceae</taxon>
        <taxon>Rubripirellula</taxon>
    </lineage>
</organism>
<dbReference type="RefSeq" id="WP_242631957.1">
    <property type="nucleotide sequence ID" value="NZ_SJPI01000001.1"/>
</dbReference>
<dbReference type="GO" id="GO:0043565">
    <property type="term" value="F:sequence-specific DNA binding"/>
    <property type="evidence" value="ECO:0007669"/>
    <property type="project" value="InterPro"/>
</dbReference>
<dbReference type="Gene3D" id="1.10.10.60">
    <property type="entry name" value="Homeodomain-like"/>
    <property type="match status" value="2"/>
</dbReference>
<gene>
    <name evidence="5" type="primary">melR</name>
    <name evidence="5" type="ORF">Pla22_25000</name>
</gene>
<dbReference type="Pfam" id="PF12833">
    <property type="entry name" value="HTH_18"/>
    <property type="match status" value="1"/>
</dbReference>
<dbReference type="SUPFAM" id="SSF51215">
    <property type="entry name" value="Regulatory protein AraC"/>
    <property type="match status" value="1"/>
</dbReference>
<feature type="domain" description="HTH araC/xylS-type" evidence="4">
    <location>
        <begin position="212"/>
        <end position="310"/>
    </location>
</feature>
<dbReference type="PROSITE" id="PS00041">
    <property type="entry name" value="HTH_ARAC_FAMILY_1"/>
    <property type="match status" value="1"/>
</dbReference>
<evidence type="ECO:0000256" key="3">
    <source>
        <dbReference type="ARBA" id="ARBA00023163"/>
    </source>
</evidence>
<keyword evidence="1" id="KW-0805">Transcription regulation</keyword>
<dbReference type="InterPro" id="IPR020449">
    <property type="entry name" value="Tscrpt_reg_AraC-type_HTH"/>
</dbReference>
<evidence type="ECO:0000313" key="5">
    <source>
        <dbReference type="EMBL" id="TWT54846.1"/>
    </source>
</evidence>
<dbReference type="InterPro" id="IPR009057">
    <property type="entry name" value="Homeodomain-like_sf"/>
</dbReference>
<keyword evidence="2" id="KW-0238">DNA-binding</keyword>
<keyword evidence="6" id="KW-1185">Reference proteome</keyword>
<dbReference type="AlphaFoldDB" id="A0A5C5WVY2"/>
<reference evidence="5 6" key="1">
    <citation type="submission" date="2019-02" db="EMBL/GenBank/DDBJ databases">
        <title>Deep-cultivation of Planctomycetes and their phenomic and genomic characterization uncovers novel biology.</title>
        <authorList>
            <person name="Wiegand S."/>
            <person name="Jogler M."/>
            <person name="Boedeker C."/>
            <person name="Pinto D."/>
            <person name="Vollmers J."/>
            <person name="Rivas-Marin E."/>
            <person name="Kohn T."/>
            <person name="Peeters S.H."/>
            <person name="Heuer A."/>
            <person name="Rast P."/>
            <person name="Oberbeckmann S."/>
            <person name="Bunk B."/>
            <person name="Jeske O."/>
            <person name="Meyerdierks A."/>
            <person name="Storesund J.E."/>
            <person name="Kallscheuer N."/>
            <person name="Luecker S."/>
            <person name="Lage O.M."/>
            <person name="Pohl T."/>
            <person name="Merkel B.J."/>
            <person name="Hornburger P."/>
            <person name="Mueller R.-W."/>
            <person name="Bruemmer F."/>
            <person name="Labrenz M."/>
            <person name="Spormann A.M."/>
            <person name="Op Den Camp H."/>
            <person name="Overmann J."/>
            <person name="Amann R."/>
            <person name="Jetten M.S.M."/>
            <person name="Mascher T."/>
            <person name="Medema M.H."/>
            <person name="Devos D.P."/>
            <person name="Kaster A.-K."/>
            <person name="Ovreas L."/>
            <person name="Rohde M."/>
            <person name="Galperin M.Y."/>
            <person name="Jogler C."/>
        </authorList>
    </citation>
    <scope>NUCLEOTIDE SEQUENCE [LARGE SCALE GENOMIC DNA]</scope>
    <source>
        <strain evidence="5 6">Pla22</strain>
    </source>
</reference>
<keyword evidence="3" id="KW-0804">Transcription</keyword>
<proteinExistence type="predicted"/>
<dbReference type="SMART" id="SM00342">
    <property type="entry name" value="HTH_ARAC"/>
    <property type="match status" value="1"/>
</dbReference>
<dbReference type="SUPFAM" id="SSF46689">
    <property type="entry name" value="Homeodomain-like"/>
    <property type="match status" value="1"/>
</dbReference>
<evidence type="ECO:0000256" key="2">
    <source>
        <dbReference type="ARBA" id="ARBA00023125"/>
    </source>
</evidence>
<name>A0A5C5WVY2_9BACT</name>
<accession>A0A5C5WVY2</accession>
<dbReference type="InterPro" id="IPR014710">
    <property type="entry name" value="RmlC-like_jellyroll"/>
</dbReference>
<dbReference type="PROSITE" id="PS01124">
    <property type="entry name" value="HTH_ARAC_FAMILY_2"/>
    <property type="match status" value="1"/>
</dbReference>
<evidence type="ECO:0000259" key="4">
    <source>
        <dbReference type="PROSITE" id="PS01124"/>
    </source>
</evidence>
<dbReference type="InterPro" id="IPR018062">
    <property type="entry name" value="HTH_AraC-typ_CS"/>
</dbReference>
<evidence type="ECO:0000256" key="1">
    <source>
        <dbReference type="ARBA" id="ARBA00023015"/>
    </source>
</evidence>
<dbReference type="PRINTS" id="PR00032">
    <property type="entry name" value="HTHARAC"/>
</dbReference>
<sequence length="316" mass="36548">MADKAPPDLDLSPNTIENEANLYYPEAMLHFDTDRPEFSPYGFTCEVWEPKRMQRPDRHDEIEINFLAEGSLTYLIGGSRVTVEPRTVTLFWAAVPHQIVEFRDVTHYYVITVPFGRFLQWGLPEKLQTQLIIGNVIAADTDETVSHVDETLFQQWHRDLRSGTDELKEIVLLELKARLLRLARAHHPRRAISVLDDEQKLNRASPNLEKAELMACYIARHYRSRLPIKEIAESVNLHPDYAANLFRRTFGTTLNTLITRHRIAEAQRLLITSDEQIVNVAFDSGFDSLSRFNRAFKELTGTTPRSFRKECRASNR</sequence>
<dbReference type="EMBL" id="SJPI01000001">
    <property type="protein sequence ID" value="TWT54846.1"/>
    <property type="molecule type" value="Genomic_DNA"/>
</dbReference>
<dbReference type="InterPro" id="IPR018060">
    <property type="entry name" value="HTH_AraC"/>
</dbReference>
<comment type="caution">
    <text evidence="5">The sequence shown here is derived from an EMBL/GenBank/DDBJ whole genome shotgun (WGS) entry which is preliminary data.</text>
</comment>
<dbReference type="Proteomes" id="UP000316598">
    <property type="component" value="Unassembled WGS sequence"/>
</dbReference>